<evidence type="ECO:0000256" key="6">
    <source>
        <dbReference type="ARBA" id="ARBA00022801"/>
    </source>
</evidence>
<evidence type="ECO:0000259" key="9">
    <source>
        <dbReference type="SMART" id="SM00849"/>
    </source>
</evidence>
<comment type="similarity">
    <text evidence="8">Belongs to the RNase Z family.</text>
</comment>
<dbReference type="Proteomes" id="UP001447842">
    <property type="component" value="Chromosome"/>
</dbReference>
<dbReference type="SUPFAM" id="SSF56281">
    <property type="entry name" value="Metallo-hydrolase/oxidoreductase"/>
    <property type="match status" value="1"/>
</dbReference>
<evidence type="ECO:0000313" key="11">
    <source>
        <dbReference type="Proteomes" id="UP001447842"/>
    </source>
</evidence>
<dbReference type="Gene3D" id="3.60.15.10">
    <property type="entry name" value="Ribonuclease Z/Hydroxyacylglutathione hydrolase-like"/>
    <property type="match status" value="1"/>
</dbReference>
<evidence type="ECO:0000256" key="7">
    <source>
        <dbReference type="ARBA" id="ARBA00022833"/>
    </source>
</evidence>
<keyword evidence="7 8" id="KW-0862">Zinc</keyword>
<keyword evidence="5 8" id="KW-0255">Endonuclease</keyword>
<reference evidence="10 11" key="1">
    <citation type="submission" date="2024-03" db="EMBL/GenBank/DDBJ databases">
        <title>Sulfurimonas sp. HSL3-1.</title>
        <authorList>
            <person name="Wang S."/>
        </authorList>
    </citation>
    <scope>NUCLEOTIDE SEQUENCE [LARGE SCALE GENOMIC DNA]</scope>
    <source>
        <strain evidence="10 11">HSL3-1</strain>
    </source>
</reference>
<keyword evidence="3 8" id="KW-0540">Nuclease</keyword>
<feature type="binding site" evidence="8">
    <location>
        <position position="268"/>
    </location>
    <ligand>
        <name>Zn(2+)</name>
        <dbReference type="ChEBI" id="CHEBI:29105"/>
        <label>2</label>
        <note>catalytic</note>
    </ligand>
</feature>
<keyword evidence="6 8" id="KW-0378">Hydrolase</keyword>
<name>A0ABZ3HA84_9BACT</name>
<dbReference type="Pfam" id="PF23023">
    <property type="entry name" value="Anti-Pycsar_Apyc1"/>
    <property type="match status" value="1"/>
</dbReference>
<protein>
    <recommendedName>
        <fullName evidence="8">Ribonuclease Z</fullName>
        <shortName evidence="8">RNase Z</shortName>
        <ecNumber evidence="8">3.1.26.11</ecNumber>
    </recommendedName>
    <alternativeName>
        <fullName evidence="8">tRNA 3 endonuclease</fullName>
    </alternativeName>
    <alternativeName>
        <fullName evidence="8">tRNase Z</fullName>
    </alternativeName>
</protein>
<dbReference type="RefSeq" id="WP_345972892.1">
    <property type="nucleotide sequence ID" value="NZ_CP147920.1"/>
</dbReference>
<keyword evidence="4 8" id="KW-0479">Metal-binding</keyword>
<feature type="binding site" evidence="8">
    <location>
        <position position="67"/>
    </location>
    <ligand>
        <name>Zn(2+)</name>
        <dbReference type="ChEBI" id="CHEBI:29105"/>
        <label>2</label>
        <note>catalytic</note>
    </ligand>
</feature>
<proteinExistence type="inferred from homology"/>
<feature type="binding site" evidence="8">
    <location>
        <position position="209"/>
    </location>
    <ligand>
        <name>Zn(2+)</name>
        <dbReference type="ChEBI" id="CHEBI:29105"/>
        <label>2</label>
        <note>catalytic</note>
    </ligand>
</feature>
<dbReference type="InterPro" id="IPR013471">
    <property type="entry name" value="RNase_Z/BN"/>
</dbReference>
<feature type="binding site" evidence="8">
    <location>
        <position position="209"/>
    </location>
    <ligand>
        <name>Zn(2+)</name>
        <dbReference type="ChEBI" id="CHEBI:29105"/>
        <label>1</label>
        <note>catalytic</note>
    </ligand>
</feature>
<feature type="domain" description="Metallo-beta-lactamase" evidence="9">
    <location>
        <begin position="18"/>
        <end position="209"/>
    </location>
</feature>
<feature type="binding site" evidence="8">
    <location>
        <position position="66"/>
    </location>
    <ligand>
        <name>Zn(2+)</name>
        <dbReference type="ChEBI" id="CHEBI:29105"/>
        <label>2</label>
        <note>catalytic</note>
    </ligand>
</feature>
<evidence type="ECO:0000256" key="4">
    <source>
        <dbReference type="ARBA" id="ARBA00022723"/>
    </source>
</evidence>
<dbReference type="InterPro" id="IPR001279">
    <property type="entry name" value="Metallo-B-lactamas"/>
</dbReference>
<keyword evidence="2 8" id="KW-0819">tRNA processing</keyword>
<evidence type="ECO:0000256" key="2">
    <source>
        <dbReference type="ARBA" id="ARBA00022694"/>
    </source>
</evidence>
<feature type="active site" description="Proton acceptor" evidence="8">
    <location>
        <position position="66"/>
    </location>
</feature>
<comment type="function">
    <text evidence="8">Zinc phosphodiesterase, which displays some tRNA 3'-processing endonuclease activity. Probably involved in tRNA maturation, by removing a 3'-trailer from precursor tRNA.</text>
</comment>
<evidence type="ECO:0000256" key="5">
    <source>
        <dbReference type="ARBA" id="ARBA00022759"/>
    </source>
</evidence>
<evidence type="ECO:0000256" key="3">
    <source>
        <dbReference type="ARBA" id="ARBA00022722"/>
    </source>
</evidence>
<feature type="binding site" evidence="8">
    <location>
        <position position="64"/>
    </location>
    <ligand>
        <name>Zn(2+)</name>
        <dbReference type="ChEBI" id="CHEBI:29105"/>
        <label>1</label>
        <note>catalytic</note>
    </ligand>
</feature>
<feature type="binding site" evidence="8">
    <location>
        <position position="139"/>
    </location>
    <ligand>
        <name>Zn(2+)</name>
        <dbReference type="ChEBI" id="CHEBI:29105"/>
        <label>1</label>
        <note>catalytic</note>
    </ligand>
</feature>
<dbReference type="HAMAP" id="MF_01818">
    <property type="entry name" value="RNase_Z_BN"/>
    <property type="match status" value="1"/>
</dbReference>
<comment type="catalytic activity">
    <reaction evidence="8">
        <text>Endonucleolytic cleavage of RNA, removing extra 3' nucleotides from tRNA precursor, generating 3' termini of tRNAs. A 3'-hydroxy group is left at the tRNA terminus and a 5'-phosphoryl group is left at the trailer molecule.</text>
        <dbReference type="EC" id="3.1.26.11"/>
    </reaction>
</comment>
<dbReference type="SMART" id="SM00849">
    <property type="entry name" value="Lactamase_B"/>
    <property type="match status" value="1"/>
</dbReference>
<evidence type="ECO:0000256" key="8">
    <source>
        <dbReference type="HAMAP-Rule" id="MF_01818"/>
    </source>
</evidence>
<comment type="subunit">
    <text evidence="1 8">Homodimer.</text>
</comment>
<dbReference type="PANTHER" id="PTHR46018:SF2">
    <property type="entry name" value="ZINC PHOSPHODIESTERASE ELAC PROTEIN 1"/>
    <property type="match status" value="1"/>
</dbReference>
<feature type="binding site" evidence="8">
    <location>
        <position position="62"/>
    </location>
    <ligand>
        <name>Zn(2+)</name>
        <dbReference type="ChEBI" id="CHEBI:29105"/>
        <label>1</label>
        <note>catalytic</note>
    </ligand>
</feature>
<dbReference type="PANTHER" id="PTHR46018">
    <property type="entry name" value="ZINC PHOSPHODIESTERASE ELAC PROTEIN 1"/>
    <property type="match status" value="1"/>
</dbReference>
<organism evidence="10 11">
    <name type="scientific">Sulfurimonas diazotrophicus</name>
    <dbReference type="NCBI Taxonomy" id="3131939"/>
    <lineage>
        <taxon>Bacteria</taxon>
        <taxon>Pseudomonadati</taxon>
        <taxon>Campylobacterota</taxon>
        <taxon>Epsilonproteobacteria</taxon>
        <taxon>Campylobacterales</taxon>
        <taxon>Sulfurimonadaceae</taxon>
        <taxon>Sulfurimonas</taxon>
    </lineage>
</organism>
<evidence type="ECO:0000313" key="10">
    <source>
        <dbReference type="EMBL" id="XAU15408.1"/>
    </source>
</evidence>
<sequence>MKLTFLGTSAGKPTKERNVTALALQMEQEPQWYLFDCGEGTQHQLLRTRPSVGKLAAIFITHMHGDHIFGLPGLLASKRMDRAFRPLRIYGPKGIAAFINCFTETDADYLGYDLQIIEYSEGDQFIFERFRVTVLGLVHSIESHAFLIKENDTANRLDEAKLRSEGLEPSPLYGALKRGLTVTYEGRLYEPQTYMLEPFRGRSLLIAGDNAEPSVLGAALEGLDLLVHECTYTQAIYDSLVEKQLHTTARDLGRAAGAAGVGALIATHISPRFGRGGAHSLTEIEQEIRSAYDGPLFIAEDFDVFRLGRNRRIERE</sequence>
<gene>
    <name evidence="8" type="primary">rnz</name>
    <name evidence="10" type="ORF">WCY31_01605</name>
</gene>
<comment type="cofactor">
    <cofactor evidence="8">
        <name>Zn(2+)</name>
        <dbReference type="ChEBI" id="CHEBI:29105"/>
    </cofactor>
    <text evidence="8">Binds 2 Zn(2+) ions.</text>
</comment>
<accession>A0ABZ3HA84</accession>
<dbReference type="CDD" id="cd07717">
    <property type="entry name" value="RNaseZ_ZiPD-like_MBL-fold"/>
    <property type="match status" value="1"/>
</dbReference>
<evidence type="ECO:0000256" key="1">
    <source>
        <dbReference type="ARBA" id="ARBA00011738"/>
    </source>
</evidence>
<dbReference type="EC" id="3.1.26.11" evidence="8"/>
<dbReference type="EMBL" id="CP147920">
    <property type="protein sequence ID" value="XAU15408.1"/>
    <property type="molecule type" value="Genomic_DNA"/>
</dbReference>
<dbReference type="InterPro" id="IPR036866">
    <property type="entry name" value="RibonucZ/Hydroxyglut_hydro"/>
</dbReference>
<keyword evidence="11" id="KW-1185">Reference proteome</keyword>